<comment type="caution">
    <text evidence="2">The sequence shown here is derived from an EMBL/GenBank/DDBJ whole genome shotgun (WGS) entry which is preliminary data.</text>
</comment>
<dbReference type="InterPro" id="IPR036188">
    <property type="entry name" value="FAD/NAD-bd_sf"/>
</dbReference>
<dbReference type="Pfam" id="PF13738">
    <property type="entry name" value="Pyr_redox_3"/>
    <property type="match status" value="1"/>
</dbReference>
<gene>
    <name evidence="2" type="ORF">JOC74_002960</name>
</gene>
<dbReference type="EMBL" id="JAFDST010000003">
    <property type="protein sequence ID" value="MBP1082457.1"/>
    <property type="molecule type" value="Genomic_DNA"/>
</dbReference>
<evidence type="ECO:0000313" key="2">
    <source>
        <dbReference type="EMBL" id="MBP1082457.1"/>
    </source>
</evidence>
<dbReference type="PRINTS" id="PR00469">
    <property type="entry name" value="PNDRDTASEII"/>
</dbReference>
<evidence type="ECO:0000256" key="1">
    <source>
        <dbReference type="ARBA" id="ARBA00023002"/>
    </source>
</evidence>
<dbReference type="PANTHER" id="PTHR43539">
    <property type="entry name" value="FLAVIN-BINDING MONOOXYGENASE-LIKE PROTEIN (AFU_ORTHOLOGUE AFUA_4G09220)"/>
    <property type="match status" value="1"/>
</dbReference>
<dbReference type="PANTHER" id="PTHR43539:SF78">
    <property type="entry name" value="FLAVIN-CONTAINING MONOOXYGENASE"/>
    <property type="match status" value="1"/>
</dbReference>
<dbReference type="SUPFAM" id="SSF51905">
    <property type="entry name" value="FAD/NAD(P)-binding domain"/>
    <property type="match status" value="1"/>
</dbReference>
<dbReference type="PRINTS" id="PR00368">
    <property type="entry name" value="FADPNR"/>
</dbReference>
<protein>
    <submittedName>
        <fullName evidence="2">Flavoprotein involved in K+ transport</fullName>
    </submittedName>
</protein>
<reference evidence="2 3" key="1">
    <citation type="submission" date="2021-01" db="EMBL/GenBank/DDBJ databases">
        <title>Genomic Encyclopedia of Type Strains, Phase IV (KMG-IV): sequencing the most valuable type-strain genomes for metagenomic binning, comparative biology and taxonomic classification.</title>
        <authorList>
            <person name="Goeker M."/>
        </authorList>
    </citation>
    <scope>NUCLEOTIDE SEQUENCE [LARGE SCALE GENOMIC DNA]</scope>
    <source>
        <strain evidence="2 3">DSM 103394</strain>
    </source>
</reference>
<dbReference type="RefSeq" id="WP_376773395.1">
    <property type="nucleotide sequence ID" value="NZ_JAFDST010000003.1"/>
</dbReference>
<name>A0ABS4CYK3_9BACI</name>
<evidence type="ECO:0000313" key="3">
    <source>
        <dbReference type="Proteomes" id="UP000674416"/>
    </source>
</evidence>
<accession>A0ABS4CYK3</accession>
<keyword evidence="3" id="KW-1185">Reference proteome</keyword>
<organism evidence="2 3">
    <name type="scientific">Bacillus capparidis</name>
    <dbReference type="NCBI Taxonomy" id="1840411"/>
    <lineage>
        <taxon>Bacteria</taxon>
        <taxon>Bacillati</taxon>
        <taxon>Bacillota</taxon>
        <taxon>Bacilli</taxon>
        <taxon>Bacillales</taxon>
        <taxon>Bacillaceae</taxon>
        <taxon>Bacillus</taxon>
    </lineage>
</organism>
<dbReference type="Gene3D" id="3.50.50.60">
    <property type="entry name" value="FAD/NAD(P)-binding domain"/>
    <property type="match status" value="1"/>
</dbReference>
<sequence>MGIFDVVVVGAGQAGLAMGYYLKQKNLSFVLPYANNKIGDSWRKRYESLVLFTNRNYSSLPGLKMSGDQEGYPSKNEMADYLEQYVSHFDLPVKTNTPVIKVEKKDDIFMITTNQGNIQSTQVIIASGAFQKPFIPAIVKKNGETEPFQIHSSSYDSPKQLNEGSVLVVGGGNSGAQIAVELAKEKSVTLAVSHPLKFLPLRFLGKSTFHWLDFLGLLYAGINTKRGNGLVNKVILSLAMS</sequence>
<keyword evidence="1" id="KW-0560">Oxidoreductase</keyword>
<dbReference type="Proteomes" id="UP000674416">
    <property type="component" value="Unassembled WGS sequence"/>
</dbReference>
<dbReference type="InterPro" id="IPR050982">
    <property type="entry name" value="Auxin_biosynth/cation_transpt"/>
</dbReference>
<proteinExistence type="predicted"/>